<comment type="caution">
    <text evidence="1">The sequence shown here is derived from an EMBL/GenBank/DDBJ whole genome shotgun (WGS) entry which is preliminary data.</text>
</comment>
<proteinExistence type="predicted"/>
<dbReference type="AlphaFoldDB" id="A0A2A6FPG6"/>
<accession>A0A2A6FPG6</accession>
<evidence type="ECO:0000313" key="1">
    <source>
        <dbReference type="EMBL" id="PDQ34570.1"/>
    </source>
</evidence>
<evidence type="ECO:0000313" key="2">
    <source>
        <dbReference type="Proteomes" id="UP000219994"/>
    </source>
</evidence>
<sequence>MHDALMPSLETDTPTRSCVHSPALFTKPSRVIVALDIDGSVSPLEMPNNRHPLKELEPDWGYRWMRWLPQSLGYGSLIAEPVVRLLQDLQAAPHVDVRWHTGWWTQAWALNSRLRLPRWPMLATEGEFLRGQNSTDIRQLDWKNAAIVRTLDNLGSHEQLIWVEDEIEYFAQRDHITDLLDHYPQLIAIQPEAQVGISSRELAVIRAAARL</sequence>
<name>A0A2A6FPG6_9MICO</name>
<gene>
    <name evidence="1" type="ORF">B5766_10280</name>
</gene>
<protein>
    <submittedName>
        <fullName evidence="1">Uncharacterized protein</fullName>
    </submittedName>
</protein>
<reference evidence="2" key="1">
    <citation type="submission" date="2017-03" db="EMBL/GenBank/DDBJ databases">
        <authorList>
            <person name="Lund M.B."/>
        </authorList>
    </citation>
    <scope>NUCLEOTIDE SEQUENCE [LARGE SCALE GENOMIC DNA]</scope>
</reference>
<organism evidence="1 2">
    <name type="scientific">Candidatus Lumbricidiphila eiseniae</name>
    <dbReference type="NCBI Taxonomy" id="1969409"/>
    <lineage>
        <taxon>Bacteria</taxon>
        <taxon>Bacillati</taxon>
        <taxon>Actinomycetota</taxon>
        <taxon>Actinomycetes</taxon>
        <taxon>Micrococcales</taxon>
        <taxon>Microbacteriaceae</taxon>
        <taxon>Candidatus Lumbricidiphila</taxon>
    </lineage>
</organism>
<dbReference type="EMBL" id="NAEP01000050">
    <property type="protein sequence ID" value="PDQ34570.1"/>
    <property type="molecule type" value="Genomic_DNA"/>
</dbReference>
<dbReference type="Proteomes" id="UP000219994">
    <property type="component" value="Unassembled WGS sequence"/>
</dbReference>